<dbReference type="PROSITE" id="PS50102">
    <property type="entry name" value="RRM"/>
    <property type="match status" value="1"/>
</dbReference>
<sequence length="373" mass="42395">MSRQHYASERLYVGNLPYDVTEREVDDLFYKFGRIRDIEVKRSRKNDTSFAFVVFDDKYSVDDAIERRDGMRYGDMCLRVERGGERRGGRGGGDGGSYGPPRRSAFRVRVHGLPPTASWQDLKDHMRKAGDVGFASVENRVRLKNRETFLKLFWIRDAVEKPDAAGCRELFGKGPYVAQAPGTWAVGIVEYPSREEMEYAIKRLDRSEFCNIFHRAQIRVERDYGSAGEEEYDRVDRRSRSYSERRNRSRSARRDASHAEHESSSRRQRDCPDSREGSRVNAHSDIEQCPSVRSEKVDTADSRDTHESHTRPNSRSASNSPRGSCATEPHGQGDSQTGEQKRPSEPAGRLRSASGSPPSRRTDESHPVSAVEA</sequence>
<feature type="domain" description="RRM" evidence="8">
    <location>
        <begin position="9"/>
        <end position="85"/>
    </location>
</feature>
<dbReference type="InterPro" id="IPR035979">
    <property type="entry name" value="RBD_domain_sf"/>
</dbReference>
<dbReference type="Proteomes" id="UP000030750">
    <property type="component" value="Unassembled WGS sequence"/>
</dbReference>
<evidence type="ECO:0000313" key="9">
    <source>
        <dbReference type="EMBL" id="CDJ53669.1"/>
    </source>
</evidence>
<keyword evidence="4 6" id="KW-0694">RNA-binding</keyword>
<dbReference type="InterPro" id="IPR012677">
    <property type="entry name" value="Nucleotide-bd_a/b_plait_sf"/>
</dbReference>
<evidence type="ECO:0000259" key="8">
    <source>
        <dbReference type="PROSITE" id="PS50102"/>
    </source>
</evidence>
<dbReference type="Gene3D" id="3.30.70.330">
    <property type="match status" value="2"/>
</dbReference>
<evidence type="ECO:0000256" key="2">
    <source>
        <dbReference type="ARBA" id="ARBA00022664"/>
    </source>
</evidence>
<dbReference type="PANTHER" id="PTHR23003:SF62">
    <property type="entry name" value="SERINE_ARGININE (SR)-TYPE SHUTTLING MRNA BINDING PROTEIN NPL3"/>
    <property type="match status" value="1"/>
</dbReference>
<proteinExistence type="predicted"/>
<dbReference type="InterPro" id="IPR050374">
    <property type="entry name" value="RRT5_SRSF_SR"/>
</dbReference>
<reference evidence="9" key="2">
    <citation type="submission" date="2013-10" db="EMBL/GenBank/DDBJ databases">
        <authorList>
            <person name="Aslett M."/>
        </authorList>
    </citation>
    <scope>NUCLEOTIDE SEQUENCE [LARGE SCALE GENOMIC DNA]</scope>
    <source>
        <strain evidence="9">Houghton</strain>
    </source>
</reference>
<dbReference type="GO" id="GO:0005737">
    <property type="term" value="C:cytoplasm"/>
    <property type="evidence" value="ECO:0007669"/>
    <property type="project" value="TreeGrafter"/>
</dbReference>
<dbReference type="VEuPathDB" id="ToxoDB:EBH_0008150"/>
<accession>U6LYK0</accession>
<dbReference type="SMART" id="SM00360">
    <property type="entry name" value="RRM"/>
    <property type="match status" value="2"/>
</dbReference>
<gene>
    <name evidence="9" type="ORF">EBH_0008150</name>
</gene>
<dbReference type="PANTHER" id="PTHR23003">
    <property type="entry name" value="RNA RECOGNITION MOTIF RRM DOMAIN CONTAINING PROTEIN"/>
    <property type="match status" value="1"/>
</dbReference>
<dbReference type="EMBL" id="HG713385">
    <property type="protein sequence ID" value="CDJ53669.1"/>
    <property type="molecule type" value="Genomic_DNA"/>
</dbReference>
<feature type="compositionally biased region" description="Basic and acidic residues" evidence="7">
    <location>
        <begin position="293"/>
        <end position="310"/>
    </location>
</feature>
<dbReference type="GO" id="GO:0005634">
    <property type="term" value="C:nucleus"/>
    <property type="evidence" value="ECO:0007669"/>
    <property type="project" value="UniProtKB-SubCell"/>
</dbReference>
<dbReference type="GO" id="GO:0006397">
    <property type="term" value="P:mRNA processing"/>
    <property type="evidence" value="ECO:0007669"/>
    <property type="project" value="UniProtKB-KW"/>
</dbReference>
<feature type="compositionally biased region" description="Low complexity" evidence="7">
    <location>
        <begin position="311"/>
        <end position="324"/>
    </location>
</feature>
<feature type="region of interest" description="Disordered" evidence="7">
    <location>
        <begin position="225"/>
        <end position="373"/>
    </location>
</feature>
<evidence type="ECO:0000256" key="6">
    <source>
        <dbReference type="PROSITE-ProRule" id="PRU00176"/>
    </source>
</evidence>
<feature type="compositionally biased region" description="Basic and acidic residues" evidence="7">
    <location>
        <begin position="234"/>
        <end position="286"/>
    </location>
</feature>
<organism evidence="9 10">
    <name type="scientific">Eimeria brunetti</name>
    <dbReference type="NCBI Taxonomy" id="51314"/>
    <lineage>
        <taxon>Eukaryota</taxon>
        <taxon>Sar</taxon>
        <taxon>Alveolata</taxon>
        <taxon>Apicomplexa</taxon>
        <taxon>Conoidasida</taxon>
        <taxon>Coccidia</taxon>
        <taxon>Eucoccidiorida</taxon>
        <taxon>Eimeriorina</taxon>
        <taxon>Eimeriidae</taxon>
        <taxon>Eimeria</taxon>
    </lineage>
</organism>
<protein>
    <submittedName>
        <fullName evidence="9">Splicing factor, putative</fullName>
    </submittedName>
</protein>
<dbReference type="AlphaFoldDB" id="U6LYK0"/>
<name>U6LYK0_9EIME</name>
<evidence type="ECO:0000256" key="4">
    <source>
        <dbReference type="ARBA" id="ARBA00022884"/>
    </source>
</evidence>
<evidence type="ECO:0000256" key="1">
    <source>
        <dbReference type="ARBA" id="ARBA00004123"/>
    </source>
</evidence>
<evidence type="ECO:0000256" key="7">
    <source>
        <dbReference type="SAM" id="MobiDB-lite"/>
    </source>
</evidence>
<keyword evidence="10" id="KW-1185">Reference proteome</keyword>
<evidence type="ECO:0000256" key="5">
    <source>
        <dbReference type="ARBA" id="ARBA00023242"/>
    </source>
</evidence>
<keyword evidence="5" id="KW-0539">Nucleus</keyword>
<evidence type="ECO:0000256" key="3">
    <source>
        <dbReference type="ARBA" id="ARBA00022737"/>
    </source>
</evidence>
<keyword evidence="3" id="KW-0677">Repeat</keyword>
<dbReference type="GO" id="GO:0003729">
    <property type="term" value="F:mRNA binding"/>
    <property type="evidence" value="ECO:0007669"/>
    <property type="project" value="TreeGrafter"/>
</dbReference>
<reference evidence="9" key="1">
    <citation type="submission" date="2013-10" db="EMBL/GenBank/DDBJ databases">
        <title>Genomic analysis of the causative agents of coccidiosis in chickens.</title>
        <authorList>
            <person name="Reid A.J."/>
            <person name="Blake D."/>
            <person name="Billington K."/>
            <person name="Browne H."/>
            <person name="Dunn M."/>
            <person name="Hung S."/>
            <person name="Kawahara F."/>
            <person name="Miranda-Saavedra D."/>
            <person name="Mourier T."/>
            <person name="Nagra H."/>
            <person name="Otto T.D."/>
            <person name="Rawlings N."/>
            <person name="Sanchez A."/>
            <person name="Sanders M."/>
            <person name="Subramaniam C."/>
            <person name="Tay Y."/>
            <person name="Dear P."/>
            <person name="Doerig C."/>
            <person name="Gruber A."/>
            <person name="Parkinson J."/>
            <person name="Shirley M."/>
            <person name="Wan K.L."/>
            <person name="Berriman M."/>
            <person name="Tomley F."/>
            <person name="Pain A."/>
        </authorList>
    </citation>
    <scope>NUCLEOTIDE SEQUENCE [LARGE SCALE GENOMIC DNA]</scope>
    <source>
        <strain evidence="9">Houghton</strain>
    </source>
</reference>
<dbReference type="OrthoDB" id="1099063at2759"/>
<comment type="subcellular location">
    <subcellularLocation>
        <location evidence="1">Nucleus</location>
    </subcellularLocation>
</comment>
<dbReference type="Pfam" id="PF00076">
    <property type="entry name" value="RRM_1"/>
    <property type="match status" value="1"/>
</dbReference>
<dbReference type="InterPro" id="IPR000504">
    <property type="entry name" value="RRM_dom"/>
</dbReference>
<dbReference type="SUPFAM" id="SSF54928">
    <property type="entry name" value="RNA-binding domain, RBD"/>
    <property type="match status" value="2"/>
</dbReference>
<keyword evidence="2" id="KW-0507">mRNA processing</keyword>
<evidence type="ECO:0000313" key="10">
    <source>
        <dbReference type="Proteomes" id="UP000030750"/>
    </source>
</evidence>